<evidence type="ECO:0000256" key="1">
    <source>
        <dbReference type="ARBA" id="ARBA00023118"/>
    </source>
</evidence>
<name>A0A512CIT1_9BACT</name>
<dbReference type="PANTHER" id="PTHR35579">
    <property type="entry name" value="CRISPR SYSTEM CMS ENDORIBONUCLEASE CSM3"/>
    <property type="match status" value="1"/>
</dbReference>
<organism evidence="3 4">
    <name type="scientific">Cyclobacterium qasimii</name>
    <dbReference type="NCBI Taxonomy" id="1350429"/>
    <lineage>
        <taxon>Bacteria</taxon>
        <taxon>Pseudomonadati</taxon>
        <taxon>Bacteroidota</taxon>
        <taxon>Cytophagia</taxon>
        <taxon>Cytophagales</taxon>
        <taxon>Cyclobacteriaceae</taxon>
        <taxon>Cyclobacterium</taxon>
    </lineage>
</organism>
<dbReference type="EMBL" id="BJYV01000039">
    <property type="protein sequence ID" value="GEO24138.1"/>
    <property type="molecule type" value="Genomic_DNA"/>
</dbReference>
<protein>
    <recommendedName>
        <fullName evidence="2">CRISPR type III-associated protein domain-containing protein</fullName>
    </recommendedName>
</protein>
<dbReference type="InterPro" id="IPR005537">
    <property type="entry name" value="RAMP_III_fam"/>
</dbReference>
<dbReference type="AlphaFoldDB" id="A0A512CIT1"/>
<keyword evidence="1" id="KW-0051">Antiviral defense</keyword>
<keyword evidence="4" id="KW-1185">Reference proteome</keyword>
<accession>A0A512CIT1</accession>
<sequence length="193" mass="21165">MVSDMAQGTIDYKVYFLTDWHAGSGLTSGAEADAVVIKDSEGFPYIPGKTMKGLFADAFRDFQSLGIDKFTKESYDSLFGFMDEQTKATSPGSLFFSNAYLPKSEKLAIGFDQVDYLYRNIASTAIEATTGVAKKSSLRVMEVCIPISLEGYILGAKNAEEQLIAQLAKYIRTIGTNRNRGLGRCSIKTESIK</sequence>
<dbReference type="GO" id="GO:0051607">
    <property type="term" value="P:defense response to virus"/>
    <property type="evidence" value="ECO:0007669"/>
    <property type="project" value="UniProtKB-KW"/>
</dbReference>
<feature type="domain" description="CRISPR type III-associated protein" evidence="2">
    <location>
        <begin position="14"/>
        <end position="186"/>
    </location>
</feature>
<evidence type="ECO:0000313" key="4">
    <source>
        <dbReference type="Proteomes" id="UP000321301"/>
    </source>
</evidence>
<dbReference type="CDD" id="cd09726">
    <property type="entry name" value="RAMP_I_III"/>
    <property type="match status" value="1"/>
</dbReference>
<dbReference type="PANTHER" id="PTHR35579:SF3">
    <property type="entry name" value="CRISPR SYSTEM CMS ENDORIBONUCLEASE CSM3"/>
    <property type="match status" value="1"/>
</dbReference>
<evidence type="ECO:0000259" key="2">
    <source>
        <dbReference type="Pfam" id="PF03787"/>
    </source>
</evidence>
<comment type="caution">
    <text evidence="3">The sequence shown here is derived from an EMBL/GenBank/DDBJ whole genome shotgun (WGS) entry which is preliminary data.</text>
</comment>
<gene>
    <name evidence="3" type="ORF">CQA01_46720</name>
</gene>
<dbReference type="RefSeq" id="WP_081652295.1">
    <property type="nucleotide sequence ID" value="NZ_BJYV01000039.1"/>
</dbReference>
<reference evidence="3 4" key="1">
    <citation type="submission" date="2019-07" db="EMBL/GenBank/DDBJ databases">
        <title>Whole genome shotgun sequence of Cyclobacterium qasimii NBRC 106168.</title>
        <authorList>
            <person name="Hosoyama A."/>
            <person name="Uohara A."/>
            <person name="Ohji S."/>
            <person name="Ichikawa N."/>
        </authorList>
    </citation>
    <scope>NUCLEOTIDE SEQUENCE [LARGE SCALE GENOMIC DNA]</scope>
    <source>
        <strain evidence="3 4">NBRC 106168</strain>
    </source>
</reference>
<dbReference type="InterPro" id="IPR052216">
    <property type="entry name" value="CRISPR_Csm3_endoribonuclease"/>
</dbReference>
<dbReference type="Pfam" id="PF03787">
    <property type="entry name" value="RAMPs"/>
    <property type="match status" value="1"/>
</dbReference>
<dbReference type="Proteomes" id="UP000321301">
    <property type="component" value="Unassembled WGS sequence"/>
</dbReference>
<proteinExistence type="predicted"/>
<evidence type="ECO:0000313" key="3">
    <source>
        <dbReference type="EMBL" id="GEO24138.1"/>
    </source>
</evidence>